<dbReference type="InterPro" id="IPR002716">
    <property type="entry name" value="PIN_dom"/>
</dbReference>
<accession>A0A1G6DSC8</accession>
<feature type="domain" description="PIN" evidence="1">
    <location>
        <begin position="4"/>
        <end position="122"/>
    </location>
</feature>
<dbReference type="PANTHER" id="PTHR36173">
    <property type="entry name" value="RIBONUCLEASE VAPC16-RELATED"/>
    <property type="match status" value="1"/>
</dbReference>
<evidence type="ECO:0000313" key="2">
    <source>
        <dbReference type="EMBL" id="SDB48093.1"/>
    </source>
</evidence>
<organism evidence="2 3">
    <name type="scientific">Desulfonatronum thiosulfatophilum</name>
    <dbReference type="NCBI Taxonomy" id="617002"/>
    <lineage>
        <taxon>Bacteria</taxon>
        <taxon>Pseudomonadati</taxon>
        <taxon>Thermodesulfobacteriota</taxon>
        <taxon>Desulfovibrionia</taxon>
        <taxon>Desulfovibrionales</taxon>
        <taxon>Desulfonatronaceae</taxon>
        <taxon>Desulfonatronum</taxon>
    </lineage>
</organism>
<gene>
    <name evidence="2" type="ORF">SAMN05660653_02366</name>
</gene>
<dbReference type="Pfam" id="PF01850">
    <property type="entry name" value="PIN"/>
    <property type="match status" value="1"/>
</dbReference>
<dbReference type="AlphaFoldDB" id="A0A1G6DSC8"/>
<dbReference type="EMBL" id="FMXO01000013">
    <property type="protein sequence ID" value="SDB48093.1"/>
    <property type="molecule type" value="Genomic_DNA"/>
</dbReference>
<dbReference type="InterPro" id="IPR029060">
    <property type="entry name" value="PIN-like_dom_sf"/>
</dbReference>
<dbReference type="InterPro" id="IPR052919">
    <property type="entry name" value="TA_system_RNase"/>
</dbReference>
<protein>
    <submittedName>
        <fullName evidence="2">PIN domain nuclease, a component of toxin-antitoxin system (PIN domain)</fullName>
    </submittedName>
</protein>
<proteinExistence type="predicted"/>
<reference evidence="2 3" key="1">
    <citation type="submission" date="2016-10" db="EMBL/GenBank/DDBJ databases">
        <authorList>
            <person name="de Groot N.N."/>
        </authorList>
    </citation>
    <scope>NUCLEOTIDE SEQUENCE [LARGE SCALE GENOMIC DNA]</scope>
    <source>
        <strain evidence="2 3">ASO4-2</strain>
    </source>
</reference>
<dbReference type="Proteomes" id="UP000198771">
    <property type="component" value="Unassembled WGS sequence"/>
</dbReference>
<dbReference type="InterPro" id="IPR041705">
    <property type="entry name" value="PIN_Sll0205"/>
</dbReference>
<dbReference type="RefSeq" id="WP_092121880.1">
    <property type="nucleotide sequence ID" value="NZ_FMXO01000013.1"/>
</dbReference>
<evidence type="ECO:0000259" key="1">
    <source>
        <dbReference type="Pfam" id="PF01850"/>
    </source>
</evidence>
<dbReference type="SUPFAM" id="SSF88723">
    <property type="entry name" value="PIN domain-like"/>
    <property type="match status" value="1"/>
</dbReference>
<dbReference type="CDD" id="cd09872">
    <property type="entry name" value="PIN_Sll0205-like"/>
    <property type="match status" value="1"/>
</dbReference>
<sequence length="128" mass="14978">MNLLLDTQALLWFLLDDLRLSQKGRELMMRAERTVFVSPASLWEIAIKISLGKYTLPEPFEHFWNRQLQENALTLLPITLNHTSRIINLPFHHKDPFDRLLIAQSLEEQVPIVSSDAIFDAYGVHRLW</sequence>
<dbReference type="STRING" id="617002.SAMN05660653_02366"/>
<keyword evidence="3" id="KW-1185">Reference proteome</keyword>
<name>A0A1G6DSC8_9BACT</name>
<dbReference type="Gene3D" id="3.40.50.1010">
    <property type="entry name" value="5'-nuclease"/>
    <property type="match status" value="1"/>
</dbReference>
<dbReference type="OrthoDB" id="9798990at2"/>
<dbReference type="PANTHER" id="PTHR36173:SF2">
    <property type="entry name" value="RIBONUCLEASE VAPC16"/>
    <property type="match status" value="1"/>
</dbReference>
<evidence type="ECO:0000313" key="3">
    <source>
        <dbReference type="Proteomes" id="UP000198771"/>
    </source>
</evidence>